<feature type="chain" id="PRO_5046824306" evidence="1">
    <location>
        <begin position="27"/>
        <end position="180"/>
    </location>
</feature>
<dbReference type="Proteomes" id="UP001234495">
    <property type="component" value="Unassembled WGS sequence"/>
</dbReference>
<sequence length="180" mass="20337">MKKIITFTVAAVVVLGGVVAINHSNAEEKKATITVEDAKKAALTEVDGIVEEIELERHNGQSYYDVEVDKDNRDYDIKVDAQTAKVIQMDERVDDDHDDDRDDVASKEVQKAIITEKEAIEIAQTKIKGDLIEIELDEDDGGYEYEMEFKTSKGEADITIDAETKEVIELEYDDDDRYDD</sequence>
<dbReference type="Pfam" id="PF03413">
    <property type="entry name" value="PepSY"/>
    <property type="match status" value="2"/>
</dbReference>
<comment type="caution">
    <text evidence="3">The sequence shown here is derived from an EMBL/GenBank/DDBJ whole genome shotgun (WGS) entry which is preliminary data.</text>
</comment>
<dbReference type="EMBL" id="JAUSUD010000012">
    <property type="protein sequence ID" value="MDQ0231411.1"/>
    <property type="molecule type" value="Genomic_DNA"/>
</dbReference>
<keyword evidence="1" id="KW-0732">Signal</keyword>
<dbReference type="InterPro" id="IPR025711">
    <property type="entry name" value="PepSY"/>
</dbReference>
<evidence type="ECO:0000256" key="1">
    <source>
        <dbReference type="SAM" id="SignalP"/>
    </source>
</evidence>
<evidence type="ECO:0000313" key="3">
    <source>
        <dbReference type="EMBL" id="MDQ0231411.1"/>
    </source>
</evidence>
<dbReference type="Gene3D" id="3.10.450.40">
    <property type="match status" value="2"/>
</dbReference>
<feature type="signal peptide" evidence="1">
    <location>
        <begin position="1"/>
        <end position="26"/>
    </location>
</feature>
<organism evidence="3 4">
    <name type="scientific">Metabacillus malikii</name>
    <dbReference type="NCBI Taxonomy" id="1504265"/>
    <lineage>
        <taxon>Bacteria</taxon>
        <taxon>Bacillati</taxon>
        <taxon>Bacillota</taxon>
        <taxon>Bacilli</taxon>
        <taxon>Bacillales</taxon>
        <taxon>Bacillaceae</taxon>
        <taxon>Metabacillus</taxon>
    </lineage>
</organism>
<name>A0ABT9ZHX4_9BACI</name>
<dbReference type="RefSeq" id="WP_307342326.1">
    <property type="nucleotide sequence ID" value="NZ_JAUSUD010000012.1"/>
</dbReference>
<gene>
    <name evidence="3" type="ORF">J2S19_002694</name>
</gene>
<reference evidence="3 4" key="1">
    <citation type="submission" date="2023-07" db="EMBL/GenBank/DDBJ databases">
        <title>Genomic Encyclopedia of Type Strains, Phase IV (KMG-IV): sequencing the most valuable type-strain genomes for metagenomic binning, comparative biology and taxonomic classification.</title>
        <authorList>
            <person name="Goeker M."/>
        </authorList>
    </citation>
    <scope>NUCLEOTIDE SEQUENCE [LARGE SCALE GENOMIC DNA]</scope>
    <source>
        <strain evidence="3 4">DSM 29005</strain>
    </source>
</reference>
<keyword evidence="4" id="KW-1185">Reference proteome</keyword>
<feature type="domain" description="PepSY" evidence="2">
    <location>
        <begin position="33"/>
        <end position="87"/>
    </location>
</feature>
<accession>A0ABT9ZHX4</accession>
<evidence type="ECO:0000259" key="2">
    <source>
        <dbReference type="Pfam" id="PF03413"/>
    </source>
</evidence>
<evidence type="ECO:0000313" key="4">
    <source>
        <dbReference type="Proteomes" id="UP001234495"/>
    </source>
</evidence>
<feature type="domain" description="PepSY" evidence="2">
    <location>
        <begin position="114"/>
        <end position="169"/>
    </location>
</feature>
<proteinExistence type="predicted"/>
<protein>
    <submittedName>
        <fullName evidence="3">Membrane protein YkoI</fullName>
    </submittedName>
</protein>